<feature type="coiled-coil region" evidence="1">
    <location>
        <begin position="94"/>
        <end position="179"/>
    </location>
</feature>
<protein>
    <submittedName>
        <fullName evidence="2">Coiled-coil domain-containing 152</fullName>
    </submittedName>
</protein>
<comment type="caution">
    <text evidence="2">The sequence shown here is derived from an EMBL/GenBank/DDBJ whole genome shotgun (WGS) entry which is preliminary data.</text>
</comment>
<dbReference type="PANTHER" id="PTHR35253:SF1">
    <property type="entry name" value="COILED-COIL DOMAIN-CONTAINING PROTEIN 152"/>
    <property type="match status" value="1"/>
</dbReference>
<evidence type="ECO:0000256" key="1">
    <source>
        <dbReference type="SAM" id="Coils"/>
    </source>
</evidence>
<keyword evidence="1" id="KW-0175">Coiled coil</keyword>
<gene>
    <name evidence="2" type="ORF">APTSU1_001444400</name>
</gene>
<dbReference type="InterPro" id="IPR038827">
    <property type="entry name" value="CCDC152"/>
</dbReference>
<keyword evidence="3" id="KW-1185">Reference proteome</keyword>
<name>A0ABQ0FIX8_APOSI</name>
<evidence type="ECO:0000313" key="3">
    <source>
        <dbReference type="Proteomes" id="UP001623349"/>
    </source>
</evidence>
<sequence>MTTIWNGPTTLTRRTLKETGHRALAAGMDQNSDGGVKKISNVNLDKLIDDFSQIEKKMIETTGKNNLLDIQLEKANSLLKIMQTKETSMKEGENEQLKRNVDFMKQKLKSHEQEYKNHIAKLISEMKIKEEEHKTELSKLYQDMQKKVELNEEKHKELMAKKEIEISELNAKLRTQEKEKQNEIFRLHLEFDTKLARAQTKSKSYPDATILPQSIYRRKLQHLQEEKNKEIASLQNTIRDLEQRLEASKDNTRLTRRRF</sequence>
<evidence type="ECO:0000313" key="2">
    <source>
        <dbReference type="EMBL" id="GAB1299208.1"/>
    </source>
</evidence>
<dbReference type="Proteomes" id="UP001623349">
    <property type="component" value="Unassembled WGS sequence"/>
</dbReference>
<accession>A0ABQ0FIX8</accession>
<feature type="coiled-coil region" evidence="1">
    <location>
        <begin position="217"/>
        <end position="258"/>
    </location>
</feature>
<organism evidence="2 3">
    <name type="scientific">Apodemus speciosus</name>
    <name type="common">Large Japanese field mouse</name>
    <dbReference type="NCBI Taxonomy" id="105296"/>
    <lineage>
        <taxon>Eukaryota</taxon>
        <taxon>Metazoa</taxon>
        <taxon>Chordata</taxon>
        <taxon>Craniata</taxon>
        <taxon>Vertebrata</taxon>
        <taxon>Euteleostomi</taxon>
        <taxon>Mammalia</taxon>
        <taxon>Eutheria</taxon>
        <taxon>Euarchontoglires</taxon>
        <taxon>Glires</taxon>
        <taxon>Rodentia</taxon>
        <taxon>Myomorpha</taxon>
        <taxon>Muroidea</taxon>
        <taxon>Muridae</taxon>
        <taxon>Murinae</taxon>
        <taxon>Apodemus</taxon>
    </lineage>
</organism>
<dbReference type="PANTHER" id="PTHR35253">
    <property type="entry name" value="COILED-COIL DOMAIN-CONTAINING PROTEIN 152"/>
    <property type="match status" value="1"/>
</dbReference>
<dbReference type="EMBL" id="BAAFST010000015">
    <property type="protein sequence ID" value="GAB1299208.1"/>
    <property type="molecule type" value="Genomic_DNA"/>
</dbReference>
<proteinExistence type="predicted"/>
<reference evidence="2 3" key="1">
    <citation type="submission" date="2024-08" db="EMBL/GenBank/DDBJ databases">
        <title>The draft genome of Apodemus speciosus.</title>
        <authorList>
            <person name="Nabeshima K."/>
            <person name="Suzuki S."/>
            <person name="Onuma M."/>
        </authorList>
    </citation>
    <scope>NUCLEOTIDE SEQUENCE [LARGE SCALE GENOMIC DNA]</scope>
    <source>
        <strain evidence="2">IB14-021</strain>
    </source>
</reference>